<gene>
    <name evidence="3" type="ORF">chiPu_0008248</name>
</gene>
<feature type="chain" id="PRO_5019222321" description="Fibrinogen C-terminal domain-containing protein" evidence="1">
    <location>
        <begin position="23"/>
        <end position="225"/>
    </location>
</feature>
<proteinExistence type="predicted"/>
<reference evidence="3 4" key="1">
    <citation type="journal article" date="2018" name="Nat. Ecol. Evol.">
        <title>Shark genomes provide insights into elasmobranch evolution and the origin of vertebrates.</title>
        <authorList>
            <person name="Hara Y"/>
            <person name="Yamaguchi K"/>
            <person name="Onimaru K"/>
            <person name="Kadota M"/>
            <person name="Koyanagi M"/>
            <person name="Keeley SD"/>
            <person name="Tatsumi K"/>
            <person name="Tanaka K"/>
            <person name="Motone F"/>
            <person name="Kageyama Y"/>
            <person name="Nozu R"/>
            <person name="Adachi N"/>
            <person name="Nishimura O"/>
            <person name="Nakagawa R"/>
            <person name="Tanegashima C"/>
            <person name="Kiyatake I"/>
            <person name="Matsumoto R"/>
            <person name="Murakumo K"/>
            <person name="Nishida K"/>
            <person name="Terakita A"/>
            <person name="Kuratani S"/>
            <person name="Sato K"/>
            <person name="Hyodo S Kuraku.S."/>
        </authorList>
    </citation>
    <scope>NUCLEOTIDE SEQUENCE [LARGE SCALE GENOMIC DNA]</scope>
</reference>
<dbReference type="PANTHER" id="PTHR19143">
    <property type="entry name" value="FIBRINOGEN/TENASCIN/ANGIOPOEITIN"/>
    <property type="match status" value="1"/>
</dbReference>
<dbReference type="AlphaFoldDB" id="A0A401SHB0"/>
<feature type="domain" description="Fibrinogen C-terminal" evidence="2">
    <location>
        <begin position="18"/>
        <end position="203"/>
    </location>
</feature>
<name>A0A401SHB0_CHIPU</name>
<accession>A0A401SHB0</accession>
<feature type="signal peptide" evidence="1">
    <location>
        <begin position="1"/>
        <end position="22"/>
    </location>
</feature>
<dbReference type="EMBL" id="BEZZ01000268">
    <property type="protein sequence ID" value="GCC29806.1"/>
    <property type="molecule type" value="Genomic_DNA"/>
</dbReference>
<dbReference type="Pfam" id="PF00147">
    <property type="entry name" value="Fibrinogen_C"/>
    <property type="match status" value="1"/>
</dbReference>
<evidence type="ECO:0000313" key="3">
    <source>
        <dbReference type="EMBL" id="GCC29806.1"/>
    </source>
</evidence>
<dbReference type="GO" id="GO:0005615">
    <property type="term" value="C:extracellular space"/>
    <property type="evidence" value="ECO:0007669"/>
    <property type="project" value="TreeGrafter"/>
</dbReference>
<dbReference type="InterPro" id="IPR050373">
    <property type="entry name" value="Fibrinogen_C-term_domain"/>
</dbReference>
<evidence type="ECO:0000256" key="1">
    <source>
        <dbReference type="SAM" id="SignalP"/>
    </source>
</evidence>
<organism evidence="3 4">
    <name type="scientific">Chiloscyllium punctatum</name>
    <name type="common">Brownbanded bambooshark</name>
    <name type="synonym">Hemiscyllium punctatum</name>
    <dbReference type="NCBI Taxonomy" id="137246"/>
    <lineage>
        <taxon>Eukaryota</taxon>
        <taxon>Metazoa</taxon>
        <taxon>Chordata</taxon>
        <taxon>Craniata</taxon>
        <taxon>Vertebrata</taxon>
        <taxon>Chondrichthyes</taxon>
        <taxon>Elasmobranchii</taxon>
        <taxon>Galeomorphii</taxon>
        <taxon>Galeoidea</taxon>
        <taxon>Orectolobiformes</taxon>
        <taxon>Hemiscylliidae</taxon>
        <taxon>Chiloscyllium</taxon>
    </lineage>
</organism>
<protein>
    <recommendedName>
        <fullName evidence="2">Fibrinogen C-terminal domain-containing protein</fullName>
    </recommendedName>
</protein>
<dbReference type="InterPro" id="IPR014716">
    <property type="entry name" value="Fibrinogen_a/b/g_C_1"/>
</dbReference>
<dbReference type="PROSITE" id="PS51406">
    <property type="entry name" value="FIBRINOGEN_C_2"/>
    <property type="match status" value="1"/>
</dbReference>
<dbReference type="Gene3D" id="3.90.215.10">
    <property type="entry name" value="Gamma Fibrinogen, chain A, domain 1"/>
    <property type="match status" value="1"/>
</dbReference>
<evidence type="ECO:0000313" key="4">
    <source>
        <dbReference type="Proteomes" id="UP000287033"/>
    </source>
</evidence>
<dbReference type="Proteomes" id="UP000287033">
    <property type="component" value="Unassembled WGS sequence"/>
</dbReference>
<keyword evidence="4" id="KW-1185">Reference proteome</keyword>
<dbReference type="STRING" id="137246.A0A401SHB0"/>
<dbReference type="OMA" id="NTELEWN"/>
<sequence>MQRRTFFQIGFFLLASIEITSAVLHDCTEILRNNRNATSGLFIIQPVRSPPLVVNCVMRNDSGWTVIQSSTRRSKITWTESWTTYKYGFGDVLSDHWLGNEYIYLLTRQTHYKLRIELIDFRNAIKYAEYSSFYIEPESGKYTIRLGSFSGNVIDQMTRLTINQMIVNQGFTTKDRDNDNYRRCCASGRGGWWFDACGYAQLNNKNPSWSGISIKKVTMMVQALC</sequence>
<dbReference type="SMART" id="SM00186">
    <property type="entry name" value="FBG"/>
    <property type="match status" value="1"/>
</dbReference>
<dbReference type="OrthoDB" id="7735550at2759"/>
<comment type="caution">
    <text evidence="3">The sequence shown here is derived from an EMBL/GenBank/DDBJ whole genome shotgun (WGS) entry which is preliminary data.</text>
</comment>
<keyword evidence="1" id="KW-0732">Signal</keyword>
<dbReference type="PANTHER" id="PTHR19143:SF425">
    <property type="entry name" value="FIBRINOGEN C-TERMINAL DOMAIN-CONTAINING PROTEIN"/>
    <property type="match status" value="1"/>
</dbReference>
<evidence type="ECO:0000259" key="2">
    <source>
        <dbReference type="PROSITE" id="PS51406"/>
    </source>
</evidence>
<dbReference type="InterPro" id="IPR002181">
    <property type="entry name" value="Fibrinogen_a/b/g_C_dom"/>
</dbReference>
<dbReference type="SUPFAM" id="SSF56496">
    <property type="entry name" value="Fibrinogen C-terminal domain-like"/>
    <property type="match status" value="1"/>
</dbReference>
<dbReference type="InterPro" id="IPR036056">
    <property type="entry name" value="Fibrinogen-like_C"/>
</dbReference>